<feature type="transmembrane region" description="Helical" evidence="1">
    <location>
        <begin position="58"/>
        <end position="77"/>
    </location>
</feature>
<gene>
    <name evidence="2" type="ORF">MRS75_03465</name>
</gene>
<dbReference type="EMBL" id="JALDYZ010000002">
    <property type="protein sequence ID" value="MDI7921139.1"/>
    <property type="molecule type" value="Genomic_DNA"/>
</dbReference>
<feature type="transmembrane region" description="Helical" evidence="1">
    <location>
        <begin position="183"/>
        <end position="205"/>
    </location>
</feature>
<feature type="transmembrane region" description="Helical" evidence="1">
    <location>
        <begin position="26"/>
        <end position="46"/>
    </location>
</feature>
<evidence type="ECO:0000313" key="3">
    <source>
        <dbReference type="Proteomes" id="UP001161580"/>
    </source>
</evidence>
<accession>A0AAE3QDC2</accession>
<dbReference type="InterPro" id="IPR009495">
    <property type="entry name" value="NrsF"/>
</dbReference>
<evidence type="ECO:0000313" key="2">
    <source>
        <dbReference type="EMBL" id="MDI7921139.1"/>
    </source>
</evidence>
<protein>
    <submittedName>
        <fullName evidence="2">NrsF family protein</fullName>
    </submittedName>
</protein>
<keyword evidence="1" id="KW-0812">Transmembrane</keyword>
<organism evidence="2 3">
    <name type="scientific">Ferirhizobium litorale</name>
    <dbReference type="NCBI Taxonomy" id="2927786"/>
    <lineage>
        <taxon>Bacteria</taxon>
        <taxon>Pseudomonadati</taxon>
        <taxon>Pseudomonadota</taxon>
        <taxon>Alphaproteobacteria</taxon>
        <taxon>Hyphomicrobiales</taxon>
        <taxon>Rhizobiaceae</taxon>
        <taxon>Ferirhizobium</taxon>
    </lineage>
</organism>
<evidence type="ECO:0000256" key="1">
    <source>
        <dbReference type="SAM" id="Phobius"/>
    </source>
</evidence>
<dbReference type="AlphaFoldDB" id="A0AAE3QDC2"/>
<keyword evidence="1" id="KW-1133">Transmembrane helix</keyword>
<dbReference type="Pfam" id="PF06532">
    <property type="entry name" value="NrsF"/>
    <property type="match status" value="1"/>
</dbReference>
<proteinExistence type="predicted"/>
<comment type="caution">
    <text evidence="2">The sequence shown here is derived from an EMBL/GenBank/DDBJ whole genome shotgun (WGS) entry which is preliminary data.</text>
</comment>
<feature type="transmembrane region" description="Helical" evidence="1">
    <location>
        <begin position="89"/>
        <end position="111"/>
    </location>
</feature>
<dbReference type="RefSeq" id="WP_311785324.1">
    <property type="nucleotide sequence ID" value="NZ_JALDYY010000002.1"/>
</dbReference>
<keyword evidence="1" id="KW-0472">Membrane</keyword>
<feature type="transmembrane region" description="Helical" evidence="1">
    <location>
        <begin position="123"/>
        <end position="145"/>
    </location>
</feature>
<dbReference type="Proteomes" id="UP001161580">
    <property type="component" value="Unassembled WGS sequence"/>
</dbReference>
<feature type="transmembrane region" description="Helical" evidence="1">
    <location>
        <begin position="157"/>
        <end position="177"/>
    </location>
</feature>
<name>A0AAE3QDC2_9HYPH</name>
<keyword evidence="3" id="KW-1185">Reference proteome</keyword>
<reference evidence="2" key="1">
    <citation type="submission" date="2022-03" db="EMBL/GenBank/DDBJ databases">
        <title>Fererhizobium litorale gen. nov., sp. nov., isolated from sandy sediments of the Sea of Japan seashore.</title>
        <authorList>
            <person name="Romanenko L."/>
            <person name="Kurilenko V."/>
            <person name="Otstavnykh N."/>
            <person name="Svetashev V."/>
            <person name="Tekutyeva L."/>
            <person name="Isaeva M."/>
            <person name="Mikhailov V."/>
        </authorList>
    </citation>
    <scope>NUCLEOTIDE SEQUENCE</scope>
    <source>
        <strain evidence="2">KMM 9576</strain>
    </source>
</reference>
<sequence>MKTDDLINLMAQDAPVRMRLGRMMGLALLAGVAVSVAILVLTIGLRHNMSTVVETARVLFKVCVTLVLAITACRLVFQIGRPGVPVRTLALTLLVPAAMVVLAVAVELLVLPQQQWATSLIGGHPFFCMAFIPVLALAPLTGFLLALRAGAPGNPGLAGAAAGLAAGGIAAAVYAWHCPDDSPLFLATWYTIAIAVVTAIGFVAGRRLLRW</sequence>